<reference evidence="2 3" key="2">
    <citation type="submission" date="2018-03" db="EMBL/GenBank/DDBJ databases">
        <authorList>
            <person name="Keele B.F."/>
        </authorList>
    </citation>
    <scope>NUCLEOTIDE SEQUENCE [LARGE SCALE GENOMIC DNA]</scope>
    <source>
        <strain evidence="2 3">D13</strain>
    </source>
</reference>
<keyword evidence="1" id="KW-1133">Transmembrane helix</keyword>
<evidence type="ECO:0000313" key="3">
    <source>
        <dbReference type="Proteomes" id="UP000241074"/>
    </source>
</evidence>
<keyword evidence="3" id="KW-1185">Reference proteome</keyword>
<feature type="transmembrane region" description="Helical" evidence="1">
    <location>
        <begin position="27"/>
        <end position="52"/>
    </location>
</feature>
<dbReference type="EMBL" id="CP027860">
    <property type="protein sequence ID" value="AVP96836.1"/>
    <property type="molecule type" value="Genomic_DNA"/>
</dbReference>
<dbReference type="AlphaFoldDB" id="A0A2P1PPR9"/>
<keyword evidence="1" id="KW-0812">Transmembrane</keyword>
<feature type="transmembrane region" description="Helical" evidence="1">
    <location>
        <begin position="58"/>
        <end position="85"/>
    </location>
</feature>
<reference evidence="2 3" key="1">
    <citation type="submission" date="2018-03" db="EMBL/GenBank/DDBJ databases">
        <title>Ahniella affigens gen. nov., sp. nov., a gammaproteobacterium isolated from sandy soil near a stream.</title>
        <authorList>
            <person name="Ko Y."/>
            <person name="Kim J.-H."/>
        </authorList>
    </citation>
    <scope>NUCLEOTIDE SEQUENCE [LARGE SCALE GENOMIC DNA]</scope>
    <source>
        <strain evidence="2 3">D13</strain>
    </source>
</reference>
<name>A0A2P1PPR9_9GAMM</name>
<evidence type="ECO:0008006" key="4">
    <source>
        <dbReference type="Google" id="ProtNLM"/>
    </source>
</evidence>
<evidence type="ECO:0000313" key="2">
    <source>
        <dbReference type="EMBL" id="AVP96836.1"/>
    </source>
</evidence>
<dbReference type="KEGG" id="xba:C7S18_06310"/>
<sequence>MAIVVHFTPRRADLVAASLAGLRARPVIAAIGALFFIALPWIAAIVSCIALAQGKAVSVLTIAIFVAVPPLFTAGMLLMPFVLFGRSPALLGPHRYEFSDEQMTFVGPAFDNKLQWQIVDCYVSSRLGIYLFAGKLPLVSIPKRAVDPAVTEALHELFARKGLRQI</sequence>
<keyword evidence="1" id="KW-0472">Membrane</keyword>
<evidence type="ECO:0000256" key="1">
    <source>
        <dbReference type="SAM" id="Phobius"/>
    </source>
</evidence>
<organism evidence="2 3">
    <name type="scientific">Ahniella affigens</name>
    <dbReference type="NCBI Taxonomy" id="2021234"/>
    <lineage>
        <taxon>Bacteria</taxon>
        <taxon>Pseudomonadati</taxon>
        <taxon>Pseudomonadota</taxon>
        <taxon>Gammaproteobacteria</taxon>
        <taxon>Lysobacterales</taxon>
        <taxon>Rhodanobacteraceae</taxon>
        <taxon>Ahniella</taxon>
    </lineage>
</organism>
<proteinExistence type="predicted"/>
<dbReference type="Proteomes" id="UP000241074">
    <property type="component" value="Chromosome"/>
</dbReference>
<accession>A0A2P1PPR9</accession>
<gene>
    <name evidence="2" type="ORF">C7S18_06310</name>
</gene>
<protein>
    <recommendedName>
        <fullName evidence="4">YcxB-like protein domain-containing protein</fullName>
    </recommendedName>
</protein>